<dbReference type="InterPro" id="IPR005656">
    <property type="entry name" value="MmgE_PrpD"/>
</dbReference>
<dbReference type="InterPro" id="IPR036148">
    <property type="entry name" value="MmgE/PrpD_sf"/>
</dbReference>
<comment type="caution">
    <text evidence="4">The sequence shown here is derived from an EMBL/GenBank/DDBJ whole genome shotgun (WGS) entry which is preliminary data.</text>
</comment>
<name>A0A9D1Y7L5_9FIRM</name>
<comment type="similarity">
    <text evidence="1">Belongs to the PrpD family.</text>
</comment>
<dbReference type="Gene3D" id="1.10.4100.10">
    <property type="entry name" value="2-methylcitrate dehydratase PrpD"/>
    <property type="match status" value="1"/>
</dbReference>
<evidence type="ECO:0000313" key="5">
    <source>
        <dbReference type="Proteomes" id="UP000823868"/>
    </source>
</evidence>
<dbReference type="GO" id="GO:0016829">
    <property type="term" value="F:lyase activity"/>
    <property type="evidence" value="ECO:0007669"/>
    <property type="project" value="InterPro"/>
</dbReference>
<dbReference type="InterPro" id="IPR045336">
    <property type="entry name" value="MmgE_PrpD_N"/>
</dbReference>
<evidence type="ECO:0000256" key="1">
    <source>
        <dbReference type="ARBA" id="ARBA00006174"/>
    </source>
</evidence>
<evidence type="ECO:0000259" key="2">
    <source>
        <dbReference type="Pfam" id="PF03972"/>
    </source>
</evidence>
<feature type="domain" description="MmgE/PrpD C-terminal" evidence="3">
    <location>
        <begin position="270"/>
        <end position="435"/>
    </location>
</feature>
<dbReference type="PANTHER" id="PTHR16943:SF8">
    <property type="entry name" value="2-METHYLCITRATE DEHYDRATASE"/>
    <property type="match status" value="1"/>
</dbReference>
<accession>A0A9D1Y7L5</accession>
<dbReference type="SUPFAM" id="SSF103378">
    <property type="entry name" value="2-methylcitrate dehydratase PrpD"/>
    <property type="match status" value="1"/>
</dbReference>
<dbReference type="Proteomes" id="UP000823868">
    <property type="component" value="Unassembled WGS sequence"/>
</dbReference>
<protein>
    <submittedName>
        <fullName evidence="4">MmgE/PrpD family protein</fullName>
    </submittedName>
</protein>
<dbReference type="InterPro" id="IPR042183">
    <property type="entry name" value="MmgE/PrpD_sf_1"/>
</dbReference>
<gene>
    <name evidence="4" type="ORF">H9841_03940</name>
</gene>
<evidence type="ECO:0000259" key="3">
    <source>
        <dbReference type="Pfam" id="PF19305"/>
    </source>
</evidence>
<organism evidence="4 5">
    <name type="scientific">Candidatus Flavonifractor merdigallinarum</name>
    <dbReference type="NCBI Taxonomy" id="2838589"/>
    <lineage>
        <taxon>Bacteria</taxon>
        <taxon>Bacillati</taxon>
        <taxon>Bacillota</taxon>
        <taxon>Clostridia</taxon>
        <taxon>Eubacteriales</taxon>
        <taxon>Oscillospiraceae</taxon>
        <taxon>Flavonifractor</taxon>
    </lineage>
</organism>
<dbReference type="Gene3D" id="3.30.1330.120">
    <property type="entry name" value="2-methylcitrate dehydratase PrpD"/>
    <property type="match status" value="1"/>
</dbReference>
<sequence length="465" mass="50187">MRRLTALLADYTLDFRLDACPQEAVRRAKMTWKDGLGCLLAGAGEKPPKILRQYAEEQGGRAVAQVLGVRSLRTDAGTAALINATAAHIHDYDDVSTNVTGHPTVVILPTALAVGEEVGASGAAVLEAYMVGVEVMGLMGRGLNPEHYSRGWHNTATLGTFGAVATAAKLLGLSRQQLVWAFSIAASRSAGLKGNFGTMTKSLHAGLAASNGIFAAKAARLGLDANPDIFEMDEGYVSVTTGALHMQAILDFLEAGKSEFLHPGLAIKPYPSCKATHNGINAALELQETYRFRAEEVAQVRVDCQPIAQDLLKYPQAKTPLQGKFSMNYCIACALCLGKVTLAQFEGSEIQDKNIRDMMQKIHMEVCPEIAQGAYYNGTWETGVCITLHDGRSLEKRVRYATGDPERPLSPQALQAKFQDCASRAVDLAKAGDFLRCVEQIETLPNLEPLLHSLEECLLPEQATE</sequence>
<dbReference type="InterPro" id="IPR042188">
    <property type="entry name" value="MmgE/PrpD_sf_2"/>
</dbReference>
<dbReference type="Pfam" id="PF03972">
    <property type="entry name" value="MmgE_PrpD_N"/>
    <property type="match status" value="1"/>
</dbReference>
<dbReference type="EMBL" id="DXDX01000073">
    <property type="protein sequence ID" value="HIY21039.1"/>
    <property type="molecule type" value="Genomic_DNA"/>
</dbReference>
<dbReference type="AlphaFoldDB" id="A0A9D1Y7L5"/>
<dbReference type="InterPro" id="IPR045337">
    <property type="entry name" value="MmgE_PrpD_C"/>
</dbReference>
<reference evidence="4" key="1">
    <citation type="journal article" date="2021" name="PeerJ">
        <title>Extensive microbial diversity within the chicken gut microbiome revealed by metagenomics and culture.</title>
        <authorList>
            <person name="Gilroy R."/>
            <person name="Ravi A."/>
            <person name="Getino M."/>
            <person name="Pursley I."/>
            <person name="Horton D.L."/>
            <person name="Alikhan N.F."/>
            <person name="Baker D."/>
            <person name="Gharbi K."/>
            <person name="Hall N."/>
            <person name="Watson M."/>
            <person name="Adriaenssens E.M."/>
            <person name="Foster-Nyarko E."/>
            <person name="Jarju S."/>
            <person name="Secka A."/>
            <person name="Antonio M."/>
            <person name="Oren A."/>
            <person name="Chaudhuri R.R."/>
            <person name="La Ragione R."/>
            <person name="Hildebrand F."/>
            <person name="Pallen M.J."/>
        </authorList>
    </citation>
    <scope>NUCLEOTIDE SEQUENCE</scope>
    <source>
        <strain evidence="4">ChiBcec16_6824</strain>
    </source>
</reference>
<reference evidence="4" key="2">
    <citation type="submission" date="2021-04" db="EMBL/GenBank/DDBJ databases">
        <authorList>
            <person name="Gilroy R."/>
        </authorList>
    </citation>
    <scope>NUCLEOTIDE SEQUENCE</scope>
    <source>
        <strain evidence="4">ChiBcec16_6824</strain>
    </source>
</reference>
<proteinExistence type="inferred from homology"/>
<feature type="domain" description="MmgE/PrpD N-terminal" evidence="2">
    <location>
        <begin position="8"/>
        <end position="242"/>
    </location>
</feature>
<evidence type="ECO:0000313" key="4">
    <source>
        <dbReference type="EMBL" id="HIY21039.1"/>
    </source>
</evidence>
<dbReference type="Pfam" id="PF19305">
    <property type="entry name" value="MmgE_PrpD_C"/>
    <property type="match status" value="1"/>
</dbReference>
<dbReference type="PANTHER" id="PTHR16943">
    <property type="entry name" value="2-METHYLCITRATE DEHYDRATASE-RELATED"/>
    <property type="match status" value="1"/>
</dbReference>